<dbReference type="EMBL" id="BKCJ010002375">
    <property type="protein sequence ID" value="GEU48127.1"/>
    <property type="molecule type" value="Genomic_DNA"/>
</dbReference>
<accession>A0A6L2KHC1</accession>
<protein>
    <submittedName>
        <fullName evidence="1">Uncharacterized protein</fullName>
    </submittedName>
</protein>
<organism evidence="1">
    <name type="scientific">Tanacetum cinerariifolium</name>
    <name type="common">Dalmatian daisy</name>
    <name type="synonym">Chrysanthemum cinerariifolium</name>
    <dbReference type="NCBI Taxonomy" id="118510"/>
    <lineage>
        <taxon>Eukaryota</taxon>
        <taxon>Viridiplantae</taxon>
        <taxon>Streptophyta</taxon>
        <taxon>Embryophyta</taxon>
        <taxon>Tracheophyta</taxon>
        <taxon>Spermatophyta</taxon>
        <taxon>Magnoliopsida</taxon>
        <taxon>eudicotyledons</taxon>
        <taxon>Gunneridae</taxon>
        <taxon>Pentapetalae</taxon>
        <taxon>asterids</taxon>
        <taxon>campanulids</taxon>
        <taxon>Asterales</taxon>
        <taxon>Asteraceae</taxon>
        <taxon>Asteroideae</taxon>
        <taxon>Anthemideae</taxon>
        <taxon>Anthemidinae</taxon>
        <taxon>Tanacetum</taxon>
    </lineage>
</organism>
<name>A0A6L2KHC1_TANCI</name>
<proteinExistence type="predicted"/>
<gene>
    <name evidence="1" type="ORF">Tci_020105</name>
</gene>
<sequence length="428" mass="49570">MGEGSAIPTDPQHTPLFYNHRPLNLKRLKNLESLRERTLRRKINEIDADEDITLVNDQDDAEMFDVNNLHGKEVFVEKEVVDKEVNDEVQKVVEEVVEDINTIKLIVNVTQVNVAGEVNVASIATTVNAAATITSEEITLAQALIEIKTSKHKAKGIVLQDLSESTTTTTKTISSKQSQDKAELQAKFDEEQRLTRERTQKELEANIDLIKTSDDVQVKIDADYQMAKRLQAEEQQELTNGEKATLFMQFSEKRRKFLAVKRAKEKKNKPPTQAQKRKIMCTYLKNTKGYTIKQLKLFEFDKIQEMFDKAFKRVNTFEDFRTELVQGQDKEKRAGEELIQESAKKQKVDHNKETTKLKELMKIIPDEEEVVVVAIPFVVKSPKIVDWKIHKERKKSYYQIIRADGNSKMYMVFNRMLKEFDREDLEDL</sequence>
<dbReference type="AlphaFoldDB" id="A0A6L2KHC1"/>
<evidence type="ECO:0000313" key="1">
    <source>
        <dbReference type="EMBL" id="GEU48127.1"/>
    </source>
</evidence>
<reference evidence="1" key="1">
    <citation type="journal article" date="2019" name="Sci. Rep.">
        <title>Draft genome of Tanacetum cinerariifolium, the natural source of mosquito coil.</title>
        <authorList>
            <person name="Yamashiro T."/>
            <person name="Shiraishi A."/>
            <person name="Satake H."/>
            <person name="Nakayama K."/>
        </authorList>
    </citation>
    <scope>NUCLEOTIDE SEQUENCE</scope>
</reference>
<comment type="caution">
    <text evidence="1">The sequence shown here is derived from an EMBL/GenBank/DDBJ whole genome shotgun (WGS) entry which is preliminary data.</text>
</comment>